<gene>
    <name evidence="2" type="ORF">K8352_07125</name>
</gene>
<dbReference type="EMBL" id="JAIRBC010000008">
    <property type="protein sequence ID" value="MCG2460514.1"/>
    <property type="molecule type" value="Genomic_DNA"/>
</dbReference>
<reference evidence="2" key="1">
    <citation type="submission" date="2023-02" db="EMBL/GenBank/DDBJ databases">
        <title>Genome of Flavobacteriaceae gen. nov. sp. strain F89.</title>
        <authorList>
            <person name="Wang Y."/>
        </authorList>
    </citation>
    <scope>NUCLEOTIDE SEQUENCE</scope>
    <source>
        <strain evidence="2">F89</strain>
    </source>
</reference>
<organism evidence="2 3">
    <name type="scientific">Cerina litoralis</name>
    <dbReference type="NCBI Taxonomy" id="2874477"/>
    <lineage>
        <taxon>Bacteria</taxon>
        <taxon>Pseudomonadati</taxon>
        <taxon>Bacteroidota</taxon>
        <taxon>Flavobacteriia</taxon>
        <taxon>Flavobacteriales</taxon>
        <taxon>Flavobacteriaceae</taxon>
        <taxon>Cerina</taxon>
    </lineage>
</organism>
<dbReference type="Proteomes" id="UP001200642">
    <property type="component" value="Unassembled WGS sequence"/>
</dbReference>
<protein>
    <submittedName>
        <fullName evidence="2">Uncharacterized protein</fullName>
    </submittedName>
</protein>
<evidence type="ECO:0000256" key="1">
    <source>
        <dbReference type="SAM" id="SignalP"/>
    </source>
</evidence>
<dbReference type="RefSeq" id="WP_317901660.1">
    <property type="nucleotide sequence ID" value="NZ_JAIRBC010000008.1"/>
</dbReference>
<evidence type="ECO:0000313" key="3">
    <source>
        <dbReference type="Proteomes" id="UP001200642"/>
    </source>
</evidence>
<feature type="signal peptide" evidence="1">
    <location>
        <begin position="1"/>
        <end position="27"/>
    </location>
</feature>
<sequence>MRPTLLSKTAMMFALLVCLLNQPSAKAQNTDVRNPILTSKFVVGLGVFSPSQVIRLGANGSTVNDEIDFGKAFDLKSRSYRPNVYLMWRFFNRWRLYGEYFSFDKSNERKLDEDLHWQDYTLKAGTYVKGGLGLDVYRALVGYALMDKTNQNLIIGIGAHTLGIRPHLEGEATINDQTVHYKNKNTNFVAPLPNIILRYTYAINDKWSLSGKIDWLAINLGDYGGGIWDVGPSVQFQAFRHFSVNLDYRYFKIYGDVNRERWNGSFFLEFKGPTLSINANF</sequence>
<proteinExistence type="predicted"/>
<name>A0AAE3JP94_9FLAO</name>
<keyword evidence="1" id="KW-0732">Signal</keyword>
<accession>A0AAE3JP94</accession>
<dbReference type="AlphaFoldDB" id="A0AAE3JP94"/>
<evidence type="ECO:0000313" key="2">
    <source>
        <dbReference type="EMBL" id="MCG2460514.1"/>
    </source>
</evidence>
<comment type="caution">
    <text evidence="2">The sequence shown here is derived from an EMBL/GenBank/DDBJ whole genome shotgun (WGS) entry which is preliminary data.</text>
</comment>
<feature type="chain" id="PRO_5042194911" evidence="1">
    <location>
        <begin position="28"/>
        <end position="281"/>
    </location>
</feature>
<keyword evidence="3" id="KW-1185">Reference proteome</keyword>